<dbReference type="InterPro" id="IPR001660">
    <property type="entry name" value="SAM"/>
</dbReference>
<evidence type="ECO:0000313" key="3">
    <source>
        <dbReference type="EMBL" id="BFF90865.1"/>
    </source>
</evidence>
<feature type="domain" description="SAM" evidence="2">
    <location>
        <begin position="1"/>
        <end position="65"/>
    </location>
</feature>
<evidence type="ECO:0000256" key="1">
    <source>
        <dbReference type="SAM" id="MobiDB-lite"/>
    </source>
</evidence>
<dbReference type="InterPro" id="IPR013761">
    <property type="entry name" value="SAM/pointed_sf"/>
</dbReference>
<evidence type="ECO:0000259" key="2">
    <source>
        <dbReference type="PROSITE" id="PS50105"/>
    </source>
</evidence>
<dbReference type="EMBL" id="AP029263">
    <property type="protein sequence ID" value="BFF90865.1"/>
    <property type="molecule type" value="Genomic_DNA"/>
</dbReference>
<dbReference type="SUPFAM" id="SSF47769">
    <property type="entry name" value="SAM/Pointed domain"/>
    <property type="match status" value="1"/>
</dbReference>
<dbReference type="PROSITE" id="PS50105">
    <property type="entry name" value="SAM_DOMAIN"/>
    <property type="match status" value="1"/>
</dbReference>
<evidence type="ECO:0000313" key="4">
    <source>
        <dbReference type="Proteomes" id="UP001500889"/>
    </source>
</evidence>
<proteinExistence type="predicted"/>
<dbReference type="InterPro" id="IPR051725">
    <property type="entry name" value="SAM-SH3_domain_protein"/>
</dbReference>
<dbReference type="Gene3D" id="1.10.150.50">
    <property type="entry name" value="Transcription Factor, Ets-1"/>
    <property type="match status" value="1"/>
</dbReference>
<accession>A0AAU9EWJ3</accession>
<dbReference type="PANTHER" id="PTHR12301:SF8">
    <property type="entry name" value="STERILE ALPHA MOTIF DOMAIN-CONTAINING PROTEIN 5"/>
    <property type="match status" value="1"/>
</dbReference>
<sequence length="123" mass="14300">MCPHAVREWLLLLTMEIYVDKFMSKGYDTIAKCQRIGARDLKKLGIYHRRHRKLLLDGVQLMNNAPDCYKCSQPHHSRMLEKQEINQFGSSSSEDSSDSEGEEEVDWYASLLGPRRNFHPKTS</sequence>
<protein>
    <recommendedName>
        <fullName evidence="2">SAM domain-containing protein</fullName>
    </recommendedName>
</protein>
<keyword evidence="4" id="KW-1185">Reference proteome</keyword>
<name>A0AAU9EWJ3_DROMD</name>
<dbReference type="PANTHER" id="PTHR12301">
    <property type="entry name" value="SAM-DOMAIN, SH3 AND NUCLEAR LOCALIZATION SIGNALS PROTEIN RELATED"/>
    <property type="match status" value="1"/>
</dbReference>
<dbReference type="AlphaFoldDB" id="A0AAU9EWJ3"/>
<organism evidence="3 4">
    <name type="scientific">Drosophila madeirensis</name>
    <name type="common">Fruit fly</name>
    <dbReference type="NCBI Taxonomy" id="30013"/>
    <lineage>
        <taxon>Eukaryota</taxon>
        <taxon>Metazoa</taxon>
        <taxon>Ecdysozoa</taxon>
        <taxon>Arthropoda</taxon>
        <taxon>Hexapoda</taxon>
        <taxon>Insecta</taxon>
        <taxon>Pterygota</taxon>
        <taxon>Neoptera</taxon>
        <taxon>Endopterygota</taxon>
        <taxon>Diptera</taxon>
        <taxon>Brachycera</taxon>
        <taxon>Muscomorpha</taxon>
        <taxon>Ephydroidea</taxon>
        <taxon>Drosophilidae</taxon>
        <taxon>Drosophila</taxon>
        <taxon>Sophophora</taxon>
    </lineage>
</organism>
<gene>
    <name evidence="3" type="ORF">DMAD_09309</name>
</gene>
<dbReference type="Proteomes" id="UP001500889">
    <property type="component" value="Chromosome O"/>
</dbReference>
<dbReference type="Pfam" id="PF00536">
    <property type="entry name" value="SAM_1"/>
    <property type="match status" value="1"/>
</dbReference>
<feature type="region of interest" description="Disordered" evidence="1">
    <location>
        <begin position="84"/>
        <end position="104"/>
    </location>
</feature>
<feature type="compositionally biased region" description="Acidic residues" evidence="1">
    <location>
        <begin position="95"/>
        <end position="104"/>
    </location>
</feature>
<reference evidence="3 4" key="1">
    <citation type="submission" date="2024-02" db="EMBL/GenBank/DDBJ databases">
        <title>A chromosome-level genome assembly of Drosophila madeirensis, a fruit fly species endemic to Madeira island.</title>
        <authorList>
            <person name="Tomihara K."/>
            <person name="Llopart A."/>
            <person name="Yamamoto D."/>
        </authorList>
    </citation>
    <scope>NUCLEOTIDE SEQUENCE [LARGE SCALE GENOMIC DNA]</scope>
    <source>
        <strain evidence="3 4">RF1</strain>
    </source>
</reference>